<dbReference type="EMBL" id="JBHRZH010000016">
    <property type="protein sequence ID" value="MFC3762731.1"/>
    <property type="molecule type" value="Genomic_DNA"/>
</dbReference>
<accession>A0ABV7YBN6</accession>
<comment type="caution">
    <text evidence="3">The sequence shown here is derived from an EMBL/GenBank/DDBJ whole genome shotgun (WGS) entry which is preliminary data.</text>
</comment>
<feature type="compositionally biased region" description="Gly residues" evidence="1">
    <location>
        <begin position="96"/>
        <end position="106"/>
    </location>
</feature>
<evidence type="ECO:0000256" key="2">
    <source>
        <dbReference type="SAM" id="Phobius"/>
    </source>
</evidence>
<evidence type="ECO:0000313" key="3">
    <source>
        <dbReference type="EMBL" id="MFC3762731.1"/>
    </source>
</evidence>
<proteinExistence type="predicted"/>
<keyword evidence="2" id="KW-0472">Membrane</keyword>
<evidence type="ECO:0000256" key="1">
    <source>
        <dbReference type="SAM" id="MobiDB-lite"/>
    </source>
</evidence>
<dbReference type="Proteomes" id="UP001595699">
    <property type="component" value="Unassembled WGS sequence"/>
</dbReference>
<reference evidence="4" key="1">
    <citation type="journal article" date="2019" name="Int. J. Syst. Evol. Microbiol.">
        <title>The Global Catalogue of Microorganisms (GCM) 10K type strain sequencing project: providing services to taxonomists for standard genome sequencing and annotation.</title>
        <authorList>
            <consortium name="The Broad Institute Genomics Platform"/>
            <consortium name="The Broad Institute Genome Sequencing Center for Infectious Disease"/>
            <person name="Wu L."/>
            <person name="Ma J."/>
        </authorList>
    </citation>
    <scope>NUCLEOTIDE SEQUENCE [LARGE SCALE GENOMIC DNA]</scope>
    <source>
        <strain evidence="4">CGMCC 4.7241</strain>
    </source>
</reference>
<feature type="region of interest" description="Disordered" evidence="1">
    <location>
        <begin position="91"/>
        <end position="126"/>
    </location>
</feature>
<gene>
    <name evidence="3" type="ORF">ACFOUW_17950</name>
</gene>
<dbReference type="RefSeq" id="WP_205122730.1">
    <property type="nucleotide sequence ID" value="NZ_JAFBCM010000001.1"/>
</dbReference>
<keyword evidence="2" id="KW-1133">Transmembrane helix</keyword>
<name>A0ABV7YBN6_9ACTN</name>
<organism evidence="3 4">
    <name type="scientific">Tenggerimyces flavus</name>
    <dbReference type="NCBI Taxonomy" id="1708749"/>
    <lineage>
        <taxon>Bacteria</taxon>
        <taxon>Bacillati</taxon>
        <taxon>Actinomycetota</taxon>
        <taxon>Actinomycetes</taxon>
        <taxon>Propionibacteriales</taxon>
        <taxon>Nocardioidaceae</taxon>
        <taxon>Tenggerimyces</taxon>
    </lineage>
</organism>
<feature type="transmembrane region" description="Helical" evidence="2">
    <location>
        <begin position="62"/>
        <end position="86"/>
    </location>
</feature>
<protein>
    <submittedName>
        <fullName evidence="3">Uncharacterized protein</fullName>
    </submittedName>
</protein>
<keyword evidence="2" id="KW-0812">Transmembrane</keyword>
<feature type="region of interest" description="Disordered" evidence="1">
    <location>
        <begin position="1"/>
        <end position="21"/>
    </location>
</feature>
<keyword evidence="4" id="KW-1185">Reference proteome</keyword>
<sequence length="234" mass="24314">MTDRDPLAYLLDDDPIPDDVRADPRFAEAEADVEAIKRGLHLVAAATPKPPKAQRGRWNGNVILAVAACTLAAVTFGGLVAAPSFLGGTDQNTAGSEGGQSAGSGGEPPRAAPNPSDRRPLGGGMDLTEEGLVSCATLIVDGVITDVQPGPTSDTNKLTVNITRVYKPASADSQLTATVYKHEGQRIGATAFVIVSRFANEPVAVFVGFDRDSALQRFDKALAQKQLPPCPGPG</sequence>
<evidence type="ECO:0000313" key="4">
    <source>
        <dbReference type="Proteomes" id="UP001595699"/>
    </source>
</evidence>